<proteinExistence type="predicted"/>
<dbReference type="GeneID" id="25911030"/>
<dbReference type="AlphaFoldDB" id="A0A0L0FJP3"/>
<feature type="compositionally biased region" description="Polar residues" evidence="1">
    <location>
        <begin position="1"/>
        <end position="16"/>
    </location>
</feature>
<evidence type="ECO:0000313" key="2">
    <source>
        <dbReference type="EMBL" id="KNC76999.1"/>
    </source>
</evidence>
<protein>
    <submittedName>
        <fullName evidence="2">Uncharacterized protein</fullName>
    </submittedName>
</protein>
<feature type="compositionally biased region" description="Polar residues" evidence="1">
    <location>
        <begin position="40"/>
        <end position="50"/>
    </location>
</feature>
<gene>
    <name evidence="2" type="ORF">SARC_10526</name>
</gene>
<evidence type="ECO:0000313" key="3">
    <source>
        <dbReference type="Proteomes" id="UP000054560"/>
    </source>
</evidence>
<organism evidence="2 3">
    <name type="scientific">Sphaeroforma arctica JP610</name>
    <dbReference type="NCBI Taxonomy" id="667725"/>
    <lineage>
        <taxon>Eukaryota</taxon>
        <taxon>Ichthyosporea</taxon>
        <taxon>Ichthyophonida</taxon>
        <taxon>Sphaeroforma</taxon>
    </lineage>
</organism>
<reference evidence="2 3" key="1">
    <citation type="submission" date="2011-02" db="EMBL/GenBank/DDBJ databases">
        <title>The Genome Sequence of Sphaeroforma arctica JP610.</title>
        <authorList>
            <consortium name="The Broad Institute Genome Sequencing Platform"/>
            <person name="Russ C."/>
            <person name="Cuomo C."/>
            <person name="Young S.K."/>
            <person name="Zeng Q."/>
            <person name="Gargeya S."/>
            <person name="Alvarado L."/>
            <person name="Berlin A."/>
            <person name="Chapman S.B."/>
            <person name="Chen Z."/>
            <person name="Freedman E."/>
            <person name="Gellesch M."/>
            <person name="Goldberg J."/>
            <person name="Griggs A."/>
            <person name="Gujja S."/>
            <person name="Heilman E."/>
            <person name="Heiman D."/>
            <person name="Howarth C."/>
            <person name="Mehta T."/>
            <person name="Neiman D."/>
            <person name="Pearson M."/>
            <person name="Roberts A."/>
            <person name="Saif S."/>
            <person name="Shea T."/>
            <person name="Shenoy N."/>
            <person name="Sisk P."/>
            <person name="Stolte C."/>
            <person name="Sykes S."/>
            <person name="White J."/>
            <person name="Yandava C."/>
            <person name="Burger G."/>
            <person name="Gray M.W."/>
            <person name="Holland P.W.H."/>
            <person name="King N."/>
            <person name="Lang F.B.F."/>
            <person name="Roger A.J."/>
            <person name="Ruiz-Trillo I."/>
            <person name="Haas B."/>
            <person name="Nusbaum C."/>
            <person name="Birren B."/>
        </authorList>
    </citation>
    <scope>NUCLEOTIDE SEQUENCE [LARGE SCALE GENOMIC DNA]</scope>
    <source>
        <strain evidence="2 3">JP610</strain>
    </source>
</reference>
<feature type="region of interest" description="Disordered" evidence="1">
    <location>
        <begin position="1"/>
        <end position="50"/>
    </location>
</feature>
<name>A0A0L0FJP3_9EUKA</name>
<dbReference type="RefSeq" id="XP_014150901.1">
    <property type="nucleotide sequence ID" value="XM_014295426.1"/>
</dbReference>
<accession>A0A0L0FJP3</accession>
<evidence type="ECO:0000256" key="1">
    <source>
        <dbReference type="SAM" id="MobiDB-lite"/>
    </source>
</evidence>
<keyword evidence="3" id="KW-1185">Reference proteome</keyword>
<dbReference type="Proteomes" id="UP000054560">
    <property type="component" value="Unassembled WGS sequence"/>
</dbReference>
<sequence>MSTANPTGTPSPQGSRVSLADGAAEDIRSRMGKRPRKSTNESLTGSQDDTISLNEFRSPFWWIETIPFPKHDLKPLSGVTRMREGVDYIM</sequence>
<dbReference type="EMBL" id="KQ242880">
    <property type="protein sequence ID" value="KNC76999.1"/>
    <property type="molecule type" value="Genomic_DNA"/>
</dbReference>